<evidence type="ECO:0000256" key="3">
    <source>
        <dbReference type="ARBA" id="ARBA00022676"/>
    </source>
</evidence>
<keyword evidence="4 10" id="KW-0808">Transferase</keyword>
<feature type="transmembrane region" description="Helical" evidence="8">
    <location>
        <begin position="209"/>
        <end position="228"/>
    </location>
</feature>
<dbReference type="GO" id="GO:0005886">
    <property type="term" value="C:plasma membrane"/>
    <property type="evidence" value="ECO:0007669"/>
    <property type="project" value="UniProtKB-SubCell"/>
</dbReference>
<feature type="transmembrane region" description="Helical" evidence="8">
    <location>
        <begin position="12"/>
        <end position="32"/>
    </location>
</feature>
<comment type="subcellular location">
    <subcellularLocation>
        <location evidence="1">Cell membrane</location>
        <topology evidence="1">Multi-pass membrane protein</topology>
    </subcellularLocation>
</comment>
<dbReference type="Pfam" id="PF13231">
    <property type="entry name" value="PMT_2"/>
    <property type="match status" value="1"/>
</dbReference>
<proteinExistence type="predicted"/>
<dbReference type="PANTHER" id="PTHR33908:SF3">
    <property type="entry name" value="UNDECAPRENYL PHOSPHATE-ALPHA-4-AMINO-4-DEOXY-L-ARABINOSE ARABINOSYL TRANSFERASE"/>
    <property type="match status" value="1"/>
</dbReference>
<dbReference type="GO" id="GO:0010041">
    <property type="term" value="P:response to iron(III) ion"/>
    <property type="evidence" value="ECO:0007669"/>
    <property type="project" value="TreeGrafter"/>
</dbReference>
<evidence type="ECO:0000256" key="6">
    <source>
        <dbReference type="ARBA" id="ARBA00022989"/>
    </source>
</evidence>
<keyword evidence="5 8" id="KW-0812">Transmembrane</keyword>
<dbReference type="InterPro" id="IPR038731">
    <property type="entry name" value="RgtA/B/C-like"/>
</dbReference>
<feature type="transmembrane region" description="Helical" evidence="8">
    <location>
        <begin position="300"/>
        <end position="318"/>
    </location>
</feature>
<dbReference type="GO" id="GO:0009103">
    <property type="term" value="P:lipopolysaccharide biosynthetic process"/>
    <property type="evidence" value="ECO:0007669"/>
    <property type="project" value="UniProtKB-ARBA"/>
</dbReference>
<feature type="transmembrane region" description="Helical" evidence="8">
    <location>
        <begin position="114"/>
        <end position="133"/>
    </location>
</feature>
<dbReference type="Proteomes" id="UP000199627">
    <property type="component" value="Unassembled WGS sequence"/>
</dbReference>
<dbReference type="GO" id="GO:0016763">
    <property type="term" value="F:pentosyltransferase activity"/>
    <property type="evidence" value="ECO:0007669"/>
    <property type="project" value="TreeGrafter"/>
</dbReference>
<dbReference type="InterPro" id="IPR050297">
    <property type="entry name" value="LipidA_mod_glycosyltrf_83"/>
</dbReference>
<feature type="transmembrane region" description="Helical" evidence="8">
    <location>
        <begin position="324"/>
        <end position="343"/>
    </location>
</feature>
<dbReference type="OrthoDB" id="9178203at2"/>
<evidence type="ECO:0000256" key="1">
    <source>
        <dbReference type="ARBA" id="ARBA00004651"/>
    </source>
</evidence>
<feature type="transmembrane region" description="Helical" evidence="8">
    <location>
        <begin position="260"/>
        <end position="280"/>
    </location>
</feature>
<keyword evidence="2" id="KW-1003">Cell membrane</keyword>
<reference evidence="11" key="1">
    <citation type="submission" date="2016-10" db="EMBL/GenBank/DDBJ databases">
        <authorList>
            <person name="Varghese N."/>
            <person name="Submissions S."/>
        </authorList>
    </citation>
    <scope>NUCLEOTIDE SEQUENCE [LARGE SCALE GENOMIC DNA]</scope>
    <source>
        <strain evidence="11">DSM 17072</strain>
    </source>
</reference>
<gene>
    <name evidence="10" type="ORF">SAMN05421664_2455</name>
</gene>
<keyword evidence="7 8" id="KW-0472">Membrane</keyword>
<evidence type="ECO:0000256" key="8">
    <source>
        <dbReference type="SAM" id="Phobius"/>
    </source>
</evidence>
<dbReference type="PANTHER" id="PTHR33908">
    <property type="entry name" value="MANNOSYLTRANSFERASE YKCB-RELATED"/>
    <property type="match status" value="1"/>
</dbReference>
<feature type="transmembrane region" description="Helical" evidence="8">
    <location>
        <begin position="355"/>
        <end position="378"/>
    </location>
</feature>
<protein>
    <submittedName>
        <fullName evidence="10">4-amino-4-deoxy-L-arabinose transferase</fullName>
    </submittedName>
</protein>
<dbReference type="RefSeq" id="WP_089756023.1">
    <property type="nucleotide sequence ID" value="NZ_FNKL01000003.1"/>
</dbReference>
<feature type="transmembrane region" description="Helical" evidence="8">
    <location>
        <begin position="411"/>
        <end position="431"/>
    </location>
</feature>
<sequence length="542" mass="62485">MNENQLLSPSQILWLYIGFSIVYISGLFIPLMENDSAQHASMAMRMALNNDFLNIFKGENPYLDKPHMHFWLAALSMKAFGINHIAYRIPALLCLALGAFSTKKLTDLLYNNSNTSYVASLIFLSAQTIILSAHDVRTDAVLTGFIIFAVWQFVKFIKTQNISSVIFAGLGTALAFSSKGLMAIVIIGFCIFAYLLYSREWKRFFNFKISIAAISFAIGILPILYAYYHQFGQEGIQFILFNQSVNRLTASGFEETSPDYFFFFHTLLWAFLPFSLAFYFGVFEKTAFFIKNRFRKIDGVEFLTLGGFWLVMIVFSASKFKLPHYLNGLIAVLAVLTSGYLFELFRKNSVKKIKVLYIIQMVVVFGTMLGVSLLTYFFSGAPNIVMYILTILIFIYLIIKIFTKENIFKKYVFVSLVFAIGVNIFLNTQFYPVLTQYQGSLRLAEYVNENKIEKDKIFMLKGYEPWAFDFYTKRNTPRVEGNTLRKGDYLVIYNEQLKDLGRNYKIIDQENHFGITRLSLKFLNPKTRSEQYEKMSLIQIVE</sequence>
<feature type="transmembrane region" description="Helical" evidence="8">
    <location>
        <begin position="164"/>
        <end position="197"/>
    </location>
</feature>
<evidence type="ECO:0000313" key="10">
    <source>
        <dbReference type="EMBL" id="SDQ75243.1"/>
    </source>
</evidence>
<keyword evidence="11" id="KW-1185">Reference proteome</keyword>
<feature type="transmembrane region" description="Helical" evidence="8">
    <location>
        <begin position="140"/>
        <end position="158"/>
    </location>
</feature>
<keyword evidence="6 8" id="KW-1133">Transmembrane helix</keyword>
<feature type="domain" description="Glycosyltransferase RgtA/B/C/D-like" evidence="9">
    <location>
        <begin position="64"/>
        <end position="225"/>
    </location>
</feature>
<dbReference type="EMBL" id="FNKL01000003">
    <property type="protein sequence ID" value="SDQ75243.1"/>
    <property type="molecule type" value="Genomic_DNA"/>
</dbReference>
<feature type="transmembrane region" description="Helical" evidence="8">
    <location>
        <begin position="384"/>
        <end position="402"/>
    </location>
</feature>
<feature type="transmembrane region" description="Helical" evidence="8">
    <location>
        <begin position="85"/>
        <end position="102"/>
    </location>
</feature>
<dbReference type="AlphaFoldDB" id="A0A1H1DFG3"/>
<evidence type="ECO:0000256" key="4">
    <source>
        <dbReference type="ARBA" id="ARBA00022679"/>
    </source>
</evidence>
<keyword evidence="3" id="KW-0328">Glycosyltransferase</keyword>
<evidence type="ECO:0000259" key="9">
    <source>
        <dbReference type="Pfam" id="PF13231"/>
    </source>
</evidence>
<organism evidence="10 11">
    <name type="scientific">Chryseobacterium soldanellicola</name>
    <dbReference type="NCBI Taxonomy" id="311333"/>
    <lineage>
        <taxon>Bacteria</taxon>
        <taxon>Pseudomonadati</taxon>
        <taxon>Bacteroidota</taxon>
        <taxon>Flavobacteriia</taxon>
        <taxon>Flavobacteriales</taxon>
        <taxon>Weeksellaceae</taxon>
        <taxon>Chryseobacterium group</taxon>
        <taxon>Chryseobacterium</taxon>
    </lineage>
</organism>
<dbReference type="STRING" id="311333.SAMN05421664_2455"/>
<evidence type="ECO:0000256" key="5">
    <source>
        <dbReference type="ARBA" id="ARBA00022692"/>
    </source>
</evidence>
<accession>A0A1H1DFG3</accession>
<evidence type="ECO:0000256" key="2">
    <source>
        <dbReference type="ARBA" id="ARBA00022475"/>
    </source>
</evidence>
<evidence type="ECO:0000313" key="11">
    <source>
        <dbReference type="Proteomes" id="UP000199627"/>
    </source>
</evidence>
<evidence type="ECO:0000256" key="7">
    <source>
        <dbReference type="ARBA" id="ARBA00023136"/>
    </source>
</evidence>
<name>A0A1H1DFG3_9FLAO</name>